<dbReference type="EMBL" id="JAHLQF010000002">
    <property type="protein sequence ID" value="MBU5484472.1"/>
    <property type="molecule type" value="Genomic_DNA"/>
</dbReference>
<dbReference type="Pfam" id="PF00156">
    <property type="entry name" value="Pribosyltran"/>
    <property type="match status" value="1"/>
</dbReference>
<sequence>MNTYKLELLSLERELPLMKIKDDLAIASFVILGDTELVQAVAPAIADRLKEIKDIDIIVTAEAKGIPLAYEISKLLGLKEFIVARKSIKAYMDSPITEEVNSITTQKKQFLCLDKIDAEKIKGKNIAIIDDVISTGESLKVVEKLVEKAGGIIKAKAAILAEGDASNRDDIIFIKRLPLFKVDENENFIEI</sequence>
<keyword evidence="2" id="KW-0328">Glycosyltransferase</keyword>
<dbReference type="NCBIfam" id="NF005592">
    <property type="entry name" value="PRK07322.1"/>
    <property type="match status" value="1"/>
</dbReference>
<name>A0ABS6EGX5_9CLOT</name>
<evidence type="ECO:0000259" key="1">
    <source>
        <dbReference type="Pfam" id="PF00156"/>
    </source>
</evidence>
<reference evidence="2 3" key="1">
    <citation type="submission" date="2021-06" db="EMBL/GenBank/DDBJ databases">
        <authorList>
            <person name="Sun Q."/>
            <person name="Li D."/>
        </authorList>
    </citation>
    <scope>NUCLEOTIDE SEQUENCE [LARGE SCALE GENOMIC DNA]</scope>
    <source>
        <strain evidence="2 3">MSJ-11</strain>
    </source>
</reference>
<dbReference type="GO" id="GO:0003999">
    <property type="term" value="F:adenine phosphoribosyltransferase activity"/>
    <property type="evidence" value="ECO:0007669"/>
    <property type="project" value="UniProtKB-EC"/>
</dbReference>
<dbReference type="RefSeq" id="WP_216438946.1">
    <property type="nucleotide sequence ID" value="NZ_JAHLQF010000002.1"/>
</dbReference>
<accession>A0ABS6EGX5</accession>
<keyword evidence="3" id="KW-1185">Reference proteome</keyword>
<dbReference type="EC" id="2.4.2.7" evidence="2"/>
<feature type="domain" description="Phosphoribosyltransferase" evidence="1">
    <location>
        <begin position="37"/>
        <end position="176"/>
    </location>
</feature>
<gene>
    <name evidence="2" type="ORF">KQI86_09035</name>
</gene>
<organism evidence="2 3">
    <name type="scientific">Clostridium mobile</name>
    <dbReference type="NCBI Taxonomy" id="2841512"/>
    <lineage>
        <taxon>Bacteria</taxon>
        <taxon>Bacillati</taxon>
        <taxon>Bacillota</taxon>
        <taxon>Clostridia</taxon>
        <taxon>Eubacteriales</taxon>
        <taxon>Clostridiaceae</taxon>
        <taxon>Clostridium</taxon>
    </lineage>
</organism>
<dbReference type="CDD" id="cd06223">
    <property type="entry name" value="PRTases_typeI"/>
    <property type="match status" value="1"/>
</dbReference>
<dbReference type="Proteomes" id="UP000726170">
    <property type="component" value="Unassembled WGS sequence"/>
</dbReference>
<proteinExistence type="predicted"/>
<comment type="caution">
    <text evidence="2">The sequence shown here is derived from an EMBL/GenBank/DDBJ whole genome shotgun (WGS) entry which is preliminary data.</text>
</comment>
<keyword evidence="2" id="KW-0808">Transferase</keyword>
<protein>
    <submittedName>
        <fullName evidence="2">Adenine phosphoribosyltransferase</fullName>
        <ecNumber evidence="2">2.4.2.7</ecNumber>
    </submittedName>
</protein>
<evidence type="ECO:0000313" key="3">
    <source>
        <dbReference type="Proteomes" id="UP000726170"/>
    </source>
</evidence>
<dbReference type="PANTHER" id="PTHR43218">
    <property type="entry name" value="PHOSPHORIBOSYLTRANSFERASE-RELATED"/>
    <property type="match status" value="1"/>
</dbReference>
<dbReference type="PANTHER" id="PTHR43218:SF1">
    <property type="entry name" value="PHOSPHORIBOSYLTRANSFERASE"/>
    <property type="match status" value="1"/>
</dbReference>
<dbReference type="InterPro" id="IPR000836">
    <property type="entry name" value="PRTase_dom"/>
</dbReference>
<evidence type="ECO:0000313" key="2">
    <source>
        <dbReference type="EMBL" id="MBU5484472.1"/>
    </source>
</evidence>